<organism evidence="2 3">
    <name type="scientific">Clostridium beijerinckii</name>
    <name type="common">Clostridium MP</name>
    <dbReference type="NCBI Taxonomy" id="1520"/>
    <lineage>
        <taxon>Bacteria</taxon>
        <taxon>Bacillati</taxon>
        <taxon>Bacillota</taxon>
        <taxon>Clostridia</taxon>
        <taxon>Eubacteriales</taxon>
        <taxon>Clostridiaceae</taxon>
        <taxon>Clostridium</taxon>
    </lineage>
</organism>
<evidence type="ECO:0000256" key="1">
    <source>
        <dbReference type="SAM" id="Coils"/>
    </source>
</evidence>
<name>A0AAW3WDA0_CLOBE</name>
<feature type="coiled-coil region" evidence="1">
    <location>
        <begin position="34"/>
        <end position="61"/>
    </location>
</feature>
<gene>
    <name evidence="2" type="ORF">HGI39_19790</name>
</gene>
<dbReference type="RefSeq" id="WP_171779749.1">
    <property type="nucleotide sequence ID" value="NZ_JABAGV010000067.1"/>
</dbReference>
<reference evidence="2" key="2">
    <citation type="journal article" date="2022" name="Nat. Biotechnol.">
        <title>Carbon-negative production of acetone and isopropanol by gas fermentation at industrial pilot scale.</title>
        <authorList>
            <person name="Liew F.E."/>
            <person name="Nogle R."/>
            <person name="Abdalla T."/>
            <person name="Rasor B.J."/>
            <person name="Canter C."/>
            <person name="Jensen R.O."/>
            <person name="Wang L."/>
            <person name="Strutz J."/>
            <person name="Chirania P."/>
            <person name="De Tissera S."/>
            <person name="Mueller A.P."/>
            <person name="Ruan Z."/>
            <person name="Gao A."/>
            <person name="Tran L."/>
            <person name="Engle N.L."/>
            <person name="Bromley J.C."/>
            <person name="Daniell J."/>
            <person name="Conrado R."/>
            <person name="Tschaplinski T.J."/>
            <person name="Giannone R.J."/>
            <person name="Hettich R.L."/>
            <person name="Karim A.S."/>
            <person name="Simpson S.D."/>
            <person name="Brown S.D."/>
            <person name="Leang C."/>
            <person name="Jewett M.C."/>
            <person name="Kopke M."/>
        </authorList>
    </citation>
    <scope>NUCLEOTIDE SEQUENCE</scope>
    <source>
        <strain evidence="2">DJ015</strain>
    </source>
</reference>
<reference evidence="2" key="1">
    <citation type="submission" date="2020-04" db="EMBL/GenBank/DDBJ databases">
        <authorList>
            <person name="Brown S."/>
        </authorList>
    </citation>
    <scope>NUCLEOTIDE SEQUENCE</scope>
    <source>
        <strain evidence="2">DJ015</strain>
    </source>
</reference>
<dbReference type="Proteomes" id="UP001194098">
    <property type="component" value="Unassembled WGS sequence"/>
</dbReference>
<keyword evidence="1" id="KW-0175">Coiled coil</keyword>
<protein>
    <submittedName>
        <fullName evidence="2">Uncharacterized protein</fullName>
    </submittedName>
</protein>
<sequence length="137" mass="15930">MKREDNIKSALSLANKGFTRNEIIEKLNISRRTLERYQKINSELATKIKENEKEISQLIKTAFKLAKGYATKVQKVVKVKDGYEMVEVEEIVAPNADMIKYLLNNRDRLNYSNNPNKDRIDKELLELKKKANNLGLF</sequence>
<proteinExistence type="predicted"/>
<accession>A0AAW3WDA0</accession>
<dbReference type="AlphaFoldDB" id="A0AAW3WDA0"/>
<evidence type="ECO:0000313" key="3">
    <source>
        <dbReference type="Proteomes" id="UP001194098"/>
    </source>
</evidence>
<comment type="caution">
    <text evidence="2">The sequence shown here is derived from an EMBL/GenBank/DDBJ whole genome shotgun (WGS) entry which is preliminary data.</text>
</comment>
<evidence type="ECO:0000313" key="2">
    <source>
        <dbReference type="EMBL" id="MBC2476906.1"/>
    </source>
</evidence>
<dbReference type="EMBL" id="JABAGV010000067">
    <property type="protein sequence ID" value="MBC2476906.1"/>
    <property type="molecule type" value="Genomic_DNA"/>
</dbReference>